<comment type="caution">
    <text evidence="1">The sequence shown here is derived from an EMBL/GenBank/DDBJ whole genome shotgun (WGS) entry which is preliminary data.</text>
</comment>
<reference evidence="1" key="1">
    <citation type="journal article" date="2023" name="Front. Mar. Sci.">
        <title>A new Merluccius polli reference genome to investigate the effects of global change in West African waters.</title>
        <authorList>
            <person name="Mateo J.L."/>
            <person name="Blanco-Fernandez C."/>
            <person name="Garcia-Vazquez E."/>
            <person name="Machado-Schiaffino G."/>
        </authorList>
    </citation>
    <scope>NUCLEOTIDE SEQUENCE</scope>
    <source>
        <strain evidence="1">C29</strain>
        <tissue evidence="1">Fin</tissue>
    </source>
</reference>
<dbReference type="Proteomes" id="UP001174136">
    <property type="component" value="Unassembled WGS sequence"/>
</dbReference>
<dbReference type="EMBL" id="JAOPHQ010005719">
    <property type="protein sequence ID" value="KAK0134253.1"/>
    <property type="molecule type" value="Genomic_DNA"/>
</dbReference>
<keyword evidence="2" id="KW-1185">Reference proteome</keyword>
<gene>
    <name evidence="1" type="ORF">N1851_030184</name>
</gene>
<evidence type="ECO:0000313" key="2">
    <source>
        <dbReference type="Proteomes" id="UP001174136"/>
    </source>
</evidence>
<name>A0AA47NR44_MERPO</name>
<evidence type="ECO:0000313" key="1">
    <source>
        <dbReference type="EMBL" id="KAK0134253.1"/>
    </source>
</evidence>
<accession>A0AA47NR44</accession>
<protein>
    <submittedName>
        <fullName evidence="1">Uncharacterized protein</fullName>
    </submittedName>
</protein>
<sequence>MRLRNIRRKLEAGQRRYTKRKISCNTGPGIQQDQGDSSVTNEMITLMKRLRPSSKDIPSIKSAMEKTYTRRRSWISKDTPTMAEIFNEYPRFLDMPSLVGLSLQLTY</sequence>
<organism evidence="1 2">
    <name type="scientific">Merluccius polli</name>
    <name type="common">Benguela hake</name>
    <name type="synonym">Merluccius cadenati</name>
    <dbReference type="NCBI Taxonomy" id="89951"/>
    <lineage>
        <taxon>Eukaryota</taxon>
        <taxon>Metazoa</taxon>
        <taxon>Chordata</taxon>
        <taxon>Craniata</taxon>
        <taxon>Vertebrata</taxon>
        <taxon>Euteleostomi</taxon>
        <taxon>Actinopterygii</taxon>
        <taxon>Neopterygii</taxon>
        <taxon>Teleostei</taxon>
        <taxon>Neoteleostei</taxon>
        <taxon>Acanthomorphata</taxon>
        <taxon>Zeiogadaria</taxon>
        <taxon>Gadariae</taxon>
        <taxon>Gadiformes</taxon>
        <taxon>Gadoidei</taxon>
        <taxon>Merlucciidae</taxon>
        <taxon>Merluccius</taxon>
    </lineage>
</organism>
<dbReference type="AlphaFoldDB" id="A0AA47NR44"/>
<proteinExistence type="predicted"/>